<dbReference type="Pfam" id="PF01381">
    <property type="entry name" value="HTH_3"/>
    <property type="match status" value="1"/>
</dbReference>
<dbReference type="STRING" id="655353.SAMN04488056_11856"/>
<dbReference type="InterPro" id="IPR001387">
    <property type="entry name" value="Cro/C1-type_HTH"/>
</dbReference>
<dbReference type="SMART" id="SM00530">
    <property type="entry name" value="HTH_XRE"/>
    <property type="match status" value="1"/>
</dbReference>
<reference evidence="2 3" key="1">
    <citation type="submission" date="2016-10" db="EMBL/GenBank/DDBJ databases">
        <authorList>
            <person name="de Groot N.N."/>
        </authorList>
    </citation>
    <scope>NUCLEOTIDE SEQUENCE [LARGE SCALE GENOMIC DNA]</scope>
    <source>
        <strain evidence="2 3">CGMCC 1.9157</strain>
    </source>
</reference>
<dbReference type="GO" id="GO:0003677">
    <property type="term" value="F:DNA binding"/>
    <property type="evidence" value="ECO:0007669"/>
    <property type="project" value="InterPro"/>
</dbReference>
<sequence length="74" mass="8157">MANIDNSQDLGALIREERKRQALTQEQLAALSGVGVRFVRELEHGKESCQVGLALTVMQTLGLTFTVNNREDDA</sequence>
<dbReference type="OrthoDB" id="7361823at2"/>
<evidence type="ECO:0000313" key="3">
    <source>
        <dbReference type="Proteomes" id="UP000199236"/>
    </source>
</evidence>
<gene>
    <name evidence="2" type="ORF">SAMN04488056_11856</name>
</gene>
<protein>
    <submittedName>
        <fullName evidence="2">Transcriptional regulator, y4mF family</fullName>
    </submittedName>
</protein>
<dbReference type="Gene3D" id="1.10.260.40">
    <property type="entry name" value="lambda repressor-like DNA-binding domains"/>
    <property type="match status" value="1"/>
</dbReference>
<evidence type="ECO:0000313" key="2">
    <source>
        <dbReference type="EMBL" id="SFP01922.1"/>
    </source>
</evidence>
<keyword evidence="3" id="KW-1185">Reference proteome</keyword>
<dbReference type="InterPro" id="IPR010982">
    <property type="entry name" value="Lambda_DNA-bd_dom_sf"/>
</dbReference>
<dbReference type="EMBL" id="FOVR01000018">
    <property type="protein sequence ID" value="SFP01922.1"/>
    <property type="molecule type" value="Genomic_DNA"/>
</dbReference>
<dbReference type="CDD" id="cd00093">
    <property type="entry name" value="HTH_XRE"/>
    <property type="match status" value="1"/>
</dbReference>
<name>A0A1I5LXF7_9HYPH</name>
<dbReference type="AlphaFoldDB" id="A0A1I5LXF7"/>
<dbReference type="RefSeq" id="WP_090075438.1">
    <property type="nucleotide sequence ID" value="NZ_FOVR01000018.1"/>
</dbReference>
<accession>A0A1I5LXF7</accession>
<feature type="domain" description="HTH cro/C1-type" evidence="1">
    <location>
        <begin position="14"/>
        <end position="68"/>
    </location>
</feature>
<dbReference type="PROSITE" id="PS50943">
    <property type="entry name" value="HTH_CROC1"/>
    <property type="match status" value="1"/>
</dbReference>
<dbReference type="Proteomes" id="UP000199236">
    <property type="component" value="Unassembled WGS sequence"/>
</dbReference>
<dbReference type="SUPFAM" id="SSF47413">
    <property type="entry name" value="lambda repressor-like DNA-binding domains"/>
    <property type="match status" value="1"/>
</dbReference>
<evidence type="ECO:0000259" key="1">
    <source>
        <dbReference type="PROSITE" id="PS50943"/>
    </source>
</evidence>
<organism evidence="2 3">
    <name type="scientific">Cohaesibacter marisflavi</name>
    <dbReference type="NCBI Taxonomy" id="655353"/>
    <lineage>
        <taxon>Bacteria</taxon>
        <taxon>Pseudomonadati</taxon>
        <taxon>Pseudomonadota</taxon>
        <taxon>Alphaproteobacteria</taxon>
        <taxon>Hyphomicrobiales</taxon>
        <taxon>Cohaesibacteraceae</taxon>
    </lineage>
</organism>
<proteinExistence type="predicted"/>